<evidence type="ECO:0000256" key="2">
    <source>
        <dbReference type="ARBA" id="ARBA00009810"/>
    </source>
</evidence>
<evidence type="ECO:0000256" key="10">
    <source>
        <dbReference type="ARBA" id="ARBA00023170"/>
    </source>
</evidence>
<keyword evidence="17" id="KW-1185">Reference proteome</keyword>
<evidence type="ECO:0000313" key="17">
    <source>
        <dbReference type="Proteomes" id="UP000652567"/>
    </source>
</evidence>
<dbReference type="InterPro" id="IPR036942">
    <property type="entry name" value="Beta-barrel_TonB_sf"/>
</dbReference>
<feature type="region of interest" description="Disordered" evidence="14">
    <location>
        <begin position="147"/>
        <end position="166"/>
    </location>
</feature>
<sequence>MKYCGNTRTTLALHSLTLAVKLVCSGLLLTTTLALPLTFSNPATAQELPATTRLQFDIAKGDLAQGLNQFASRAGIYLSVNSSITQGKTTAGLRGQFTVEEGLQRLLQGSGLQYRFQDAKTVTITATGDGPVALPAVKVSGAALGSATEDSNSYTTQSAGVGGKMDESLREIPRSVSVITRQQLDDQRTLSFYEVMNQMPGVTTTYGGGNDQEVSFHSRGFRLDNVTADGMSISAAGLAGGNTRGGGNNSGMAKYDSVQLLRGPNGLFSGNGQPSGTVNLVRKRPTDSLQIKTALSAGSWDNYAGEVDLSSPLTSDGRLRGRVVAARQDADHFYDSEGNRKTTLYGIVDFKLADSTVLSVGGSRDTQHGAPDQPAGLPRYTNGATLDISRRAGYPGWAVRNYDVDNIFLTLEHRFNEQWRLKTGASDTRTRNGVNEIPVYSGAVDLQSHIGLGSYATLADWNRQVKTFDFNLIGELNLWQRQQQLVFGADLNDSSQYSLIGSVPANDPVRNQPIDWSQFNSETALKRWSNTPAWDNDTRHKQQGLYAYGKFQLYGPLSLTLGGRYAVFDGYSTGLNAYPAEGEPCPSWATTCGTAVSLNNMSSDNIFIPYYALTYDISTTWSAYVSLSRSYENQSNYYDRNHNPLDPTEGNSWELGLKGEFFEGRLNSNITFYRSKRDNYAVSVGGDETFNQIGKSCCYAGNGEFLAQGVEIDLSGALTANWQINAGYTYDDNKTEYGSNEGIRYASYAPRHILRLWSSYQLQGVFAGLRLGGGVQAQSDFFRSGTVRTWNPTGGRDGAGAFDGPNVPYQFNEPGRALWNFFAEYRLNDNWSAALNVNNAFDKRYYQSVGTTTGGNYYGAPGNWTLTLRSTF</sequence>
<keyword evidence="8 13" id="KW-0798">TonB box</keyword>
<dbReference type="AlphaFoldDB" id="A0A928V310"/>
<dbReference type="Pfam" id="PF07715">
    <property type="entry name" value="Plug"/>
    <property type="match status" value="1"/>
</dbReference>
<dbReference type="SUPFAM" id="SSF56935">
    <property type="entry name" value="Porins"/>
    <property type="match status" value="1"/>
</dbReference>
<reference evidence="16" key="1">
    <citation type="submission" date="2018-07" db="EMBL/GenBank/DDBJ databases">
        <title>Genome assembly of strain Ka43.</title>
        <authorList>
            <person name="Kukolya J."/>
            <person name="Nagy I."/>
            <person name="Horvath B."/>
            <person name="Toth A."/>
        </authorList>
    </citation>
    <scope>NUCLEOTIDE SEQUENCE</scope>
    <source>
        <strain evidence="16">KB43</strain>
    </source>
</reference>
<dbReference type="PANTHER" id="PTHR32552:SF74">
    <property type="entry name" value="HYDROXAMATE SIDEROPHORE RECEPTOR FHUE"/>
    <property type="match status" value="1"/>
</dbReference>
<evidence type="ECO:0000256" key="7">
    <source>
        <dbReference type="ARBA" id="ARBA00023004"/>
    </source>
</evidence>
<evidence type="ECO:0000256" key="13">
    <source>
        <dbReference type="RuleBase" id="RU003357"/>
    </source>
</evidence>
<dbReference type="CDD" id="cd01347">
    <property type="entry name" value="ligand_gated_channel"/>
    <property type="match status" value="1"/>
</dbReference>
<keyword evidence="5" id="KW-0406">Ion transport</keyword>
<keyword evidence="5" id="KW-0410">Iron transport</keyword>
<dbReference type="InterPro" id="IPR039426">
    <property type="entry name" value="TonB-dep_rcpt-like"/>
</dbReference>
<organism evidence="16 17">
    <name type="scientific">Cellvibrio polysaccharolyticus</name>
    <dbReference type="NCBI Taxonomy" id="2082724"/>
    <lineage>
        <taxon>Bacteria</taxon>
        <taxon>Pseudomonadati</taxon>
        <taxon>Pseudomonadota</taxon>
        <taxon>Gammaproteobacteria</taxon>
        <taxon>Cellvibrionales</taxon>
        <taxon>Cellvibrionaceae</taxon>
        <taxon>Cellvibrio</taxon>
    </lineage>
</organism>
<feature type="domain" description="Secretin/TonB short N-terminal" evidence="15">
    <location>
        <begin position="76"/>
        <end position="127"/>
    </location>
</feature>
<evidence type="ECO:0000256" key="5">
    <source>
        <dbReference type="ARBA" id="ARBA00022496"/>
    </source>
</evidence>
<evidence type="ECO:0000256" key="6">
    <source>
        <dbReference type="ARBA" id="ARBA00022692"/>
    </source>
</evidence>
<comment type="subcellular location">
    <subcellularLocation>
        <location evidence="1 12">Cell outer membrane</location>
        <topology evidence="1 12">Multi-pass membrane protein</topology>
    </subcellularLocation>
</comment>
<keyword evidence="10 16" id="KW-0675">Receptor</keyword>
<evidence type="ECO:0000256" key="12">
    <source>
        <dbReference type="PROSITE-ProRule" id="PRU01360"/>
    </source>
</evidence>
<feature type="compositionally biased region" description="Polar residues" evidence="14">
    <location>
        <begin position="148"/>
        <end position="159"/>
    </location>
</feature>
<dbReference type="InterPro" id="IPR037066">
    <property type="entry name" value="Plug_dom_sf"/>
</dbReference>
<evidence type="ECO:0000256" key="11">
    <source>
        <dbReference type="ARBA" id="ARBA00023237"/>
    </source>
</evidence>
<dbReference type="GO" id="GO:0009279">
    <property type="term" value="C:cell outer membrane"/>
    <property type="evidence" value="ECO:0007669"/>
    <property type="project" value="UniProtKB-SubCell"/>
</dbReference>
<dbReference type="Gene3D" id="2.170.130.10">
    <property type="entry name" value="TonB-dependent receptor, plug domain"/>
    <property type="match status" value="1"/>
</dbReference>
<keyword evidence="11 12" id="KW-0998">Cell outer membrane</keyword>
<keyword evidence="9 12" id="KW-0472">Membrane</keyword>
<dbReference type="GO" id="GO:0015891">
    <property type="term" value="P:siderophore transport"/>
    <property type="evidence" value="ECO:0007669"/>
    <property type="project" value="InterPro"/>
</dbReference>
<dbReference type="PROSITE" id="PS52016">
    <property type="entry name" value="TONB_DEPENDENT_REC_3"/>
    <property type="match status" value="1"/>
</dbReference>
<evidence type="ECO:0000256" key="4">
    <source>
        <dbReference type="ARBA" id="ARBA00022452"/>
    </source>
</evidence>
<name>A0A928V310_9GAMM</name>
<dbReference type="GO" id="GO:0015344">
    <property type="term" value="F:siderophore uptake transmembrane transporter activity"/>
    <property type="evidence" value="ECO:0007669"/>
    <property type="project" value="TreeGrafter"/>
</dbReference>
<evidence type="ECO:0000256" key="3">
    <source>
        <dbReference type="ARBA" id="ARBA00022448"/>
    </source>
</evidence>
<accession>A0A928V310</accession>
<dbReference type="InterPro" id="IPR012910">
    <property type="entry name" value="Plug_dom"/>
</dbReference>
<dbReference type="EMBL" id="PRDL01000001">
    <property type="protein sequence ID" value="MBE8717820.1"/>
    <property type="molecule type" value="Genomic_DNA"/>
</dbReference>
<dbReference type="SMART" id="SM00965">
    <property type="entry name" value="STN"/>
    <property type="match status" value="1"/>
</dbReference>
<evidence type="ECO:0000256" key="8">
    <source>
        <dbReference type="ARBA" id="ARBA00023077"/>
    </source>
</evidence>
<dbReference type="Proteomes" id="UP000652567">
    <property type="component" value="Unassembled WGS sequence"/>
</dbReference>
<comment type="similarity">
    <text evidence="2 12 13">Belongs to the TonB-dependent receptor family.</text>
</comment>
<keyword evidence="6 12" id="KW-0812">Transmembrane</keyword>
<keyword evidence="7" id="KW-0408">Iron</keyword>
<dbReference type="GO" id="GO:0038023">
    <property type="term" value="F:signaling receptor activity"/>
    <property type="evidence" value="ECO:0007669"/>
    <property type="project" value="InterPro"/>
</dbReference>
<keyword evidence="3 12" id="KW-0813">Transport</keyword>
<dbReference type="Gene3D" id="3.55.50.30">
    <property type="match status" value="1"/>
</dbReference>
<evidence type="ECO:0000313" key="16">
    <source>
        <dbReference type="EMBL" id="MBE8717820.1"/>
    </source>
</evidence>
<dbReference type="PANTHER" id="PTHR32552">
    <property type="entry name" value="FERRICHROME IRON RECEPTOR-RELATED"/>
    <property type="match status" value="1"/>
</dbReference>
<dbReference type="Pfam" id="PF07660">
    <property type="entry name" value="STN"/>
    <property type="match status" value="1"/>
</dbReference>
<dbReference type="InterPro" id="IPR011662">
    <property type="entry name" value="Secretin/TonB_short_N"/>
</dbReference>
<gene>
    <name evidence="16" type="ORF">C4F51_11555</name>
</gene>
<evidence type="ECO:0000256" key="1">
    <source>
        <dbReference type="ARBA" id="ARBA00004571"/>
    </source>
</evidence>
<proteinExistence type="inferred from homology"/>
<comment type="caution">
    <text evidence="16">The sequence shown here is derived from an EMBL/GenBank/DDBJ whole genome shotgun (WGS) entry which is preliminary data.</text>
</comment>
<protein>
    <submittedName>
        <fullName evidence="16">TonB-dependent siderophore receptor</fullName>
    </submittedName>
</protein>
<dbReference type="RefSeq" id="WP_235992460.1">
    <property type="nucleotide sequence ID" value="NZ_PRDL01000001.1"/>
</dbReference>
<dbReference type="InterPro" id="IPR000531">
    <property type="entry name" value="Beta-barrel_TonB"/>
</dbReference>
<evidence type="ECO:0000256" key="9">
    <source>
        <dbReference type="ARBA" id="ARBA00023136"/>
    </source>
</evidence>
<dbReference type="NCBIfam" id="TIGR01783">
    <property type="entry name" value="TonB-siderophor"/>
    <property type="match status" value="1"/>
</dbReference>
<evidence type="ECO:0000256" key="14">
    <source>
        <dbReference type="SAM" id="MobiDB-lite"/>
    </source>
</evidence>
<dbReference type="InterPro" id="IPR010105">
    <property type="entry name" value="TonB_sidphr_rcpt"/>
</dbReference>
<evidence type="ECO:0000259" key="15">
    <source>
        <dbReference type="SMART" id="SM00965"/>
    </source>
</evidence>
<dbReference type="Gene3D" id="2.40.170.20">
    <property type="entry name" value="TonB-dependent receptor, beta-barrel domain"/>
    <property type="match status" value="1"/>
</dbReference>
<keyword evidence="4 12" id="KW-1134">Transmembrane beta strand</keyword>
<dbReference type="Pfam" id="PF00593">
    <property type="entry name" value="TonB_dep_Rec_b-barrel"/>
    <property type="match status" value="1"/>
</dbReference>